<sequence>MSSQASIPSSPSLIMEEISIRTISDVVKDFNTEKFIDYLGRKNLKLDKDDIKILHKEKIASSDFLELTEEKFHSIGFALGPVTRLTKFIKSLNQKLQNYSLLKSLDDLKEMLRRNKVNRKDILNINQFTPSSLTEIVKIARDYVTTTWLSIPSEEDGPFIIDYEETKKDKEPIRELLLLPYPNNDKENYNHFDNEMLVQRNCMKLEQQRLQSAEHQCTLIISSELEVLKQHITELEAENTELRKENTEILYFRNKLSMSDVEIAELKCRNIKFLRVNKEYNERHNDENAKLKARIEELEKNKEDSSAENVRRDVEIAEIKAKVVKLAEGAQVRDNNEETKQLTSH</sequence>
<dbReference type="OrthoDB" id="2427374at2759"/>
<keyword evidence="1" id="KW-0175">Coiled coil</keyword>
<dbReference type="InterPro" id="IPR013761">
    <property type="entry name" value="SAM/pointed_sf"/>
</dbReference>
<evidence type="ECO:0000313" key="2">
    <source>
        <dbReference type="EMBL" id="RIA87632.1"/>
    </source>
</evidence>
<organism evidence="2 3">
    <name type="scientific">Glomus cerebriforme</name>
    <dbReference type="NCBI Taxonomy" id="658196"/>
    <lineage>
        <taxon>Eukaryota</taxon>
        <taxon>Fungi</taxon>
        <taxon>Fungi incertae sedis</taxon>
        <taxon>Mucoromycota</taxon>
        <taxon>Glomeromycotina</taxon>
        <taxon>Glomeromycetes</taxon>
        <taxon>Glomerales</taxon>
        <taxon>Glomeraceae</taxon>
        <taxon>Glomus</taxon>
    </lineage>
</organism>
<comment type="caution">
    <text evidence="2">The sequence shown here is derived from an EMBL/GenBank/DDBJ whole genome shotgun (WGS) entry which is preliminary data.</text>
</comment>
<evidence type="ECO:0000313" key="3">
    <source>
        <dbReference type="Proteomes" id="UP000265703"/>
    </source>
</evidence>
<reference evidence="2 3" key="1">
    <citation type="submission" date="2018-06" db="EMBL/GenBank/DDBJ databases">
        <title>Comparative genomics reveals the genomic features of Rhizophagus irregularis, R. cerebriforme, R. diaphanum and Gigaspora rosea, and their symbiotic lifestyle signature.</title>
        <authorList>
            <person name="Morin E."/>
            <person name="San Clemente H."/>
            <person name="Chen E.C.H."/>
            <person name="De La Providencia I."/>
            <person name="Hainaut M."/>
            <person name="Kuo A."/>
            <person name="Kohler A."/>
            <person name="Murat C."/>
            <person name="Tang N."/>
            <person name="Roy S."/>
            <person name="Loubradou J."/>
            <person name="Henrissat B."/>
            <person name="Grigoriev I.V."/>
            <person name="Corradi N."/>
            <person name="Roux C."/>
            <person name="Martin F.M."/>
        </authorList>
    </citation>
    <scope>NUCLEOTIDE SEQUENCE [LARGE SCALE GENOMIC DNA]</scope>
    <source>
        <strain evidence="2 3">DAOM 227022</strain>
    </source>
</reference>
<dbReference type="EMBL" id="QKYT01000300">
    <property type="protein sequence ID" value="RIA87632.1"/>
    <property type="molecule type" value="Genomic_DNA"/>
</dbReference>
<dbReference type="Proteomes" id="UP000265703">
    <property type="component" value="Unassembled WGS sequence"/>
</dbReference>
<protein>
    <recommendedName>
        <fullName evidence="4">SAM domain-containing protein</fullName>
    </recommendedName>
</protein>
<evidence type="ECO:0008006" key="4">
    <source>
        <dbReference type="Google" id="ProtNLM"/>
    </source>
</evidence>
<accession>A0A397SPL3</accession>
<evidence type="ECO:0000256" key="1">
    <source>
        <dbReference type="SAM" id="Coils"/>
    </source>
</evidence>
<keyword evidence="3" id="KW-1185">Reference proteome</keyword>
<name>A0A397SPL3_9GLOM</name>
<feature type="coiled-coil region" evidence="1">
    <location>
        <begin position="281"/>
        <end position="308"/>
    </location>
</feature>
<gene>
    <name evidence="2" type="ORF">C1645_739974</name>
</gene>
<proteinExistence type="predicted"/>
<dbReference type="AlphaFoldDB" id="A0A397SPL3"/>
<dbReference type="Gene3D" id="1.10.150.50">
    <property type="entry name" value="Transcription Factor, Ets-1"/>
    <property type="match status" value="1"/>
</dbReference>